<evidence type="ECO:0000256" key="1">
    <source>
        <dbReference type="SAM" id="MobiDB-lite"/>
    </source>
</evidence>
<evidence type="ECO:0000313" key="2">
    <source>
        <dbReference type="Proteomes" id="UP000095287"/>
    </source>
</evidence>
<reference evidence="3" key="1">
    <citation type="submission" date="2016-11" db="UniProtKB">
        <authorList>
            <consortium name="WormBaseParasite"/>
        </authorList>
    </citation>
    <scope>IDENTIFICATION</scope>
</reference>
<protein>
    <submittedName>
        <fullName evidence="3">Protein SDA1</fullName>
    </submittedName>
</protein>
<dbReference type="AlphaFoldDB" id="A0A1I7YAG1"/>
<dbReference type="WBParaSite" id="L893_g14316.t1">
    <property type="protein sequence ID" value="L893_g14316.t1"/>
    <property type="gene ID" value="L893_g14316"/>
</dbReference>
<organism evidence="2 3">
    <name type="scientific">Steinernema glaseri</name>
    <dbReference type="NCBI Taxonomy" id="37863"/>
    <lineage>
        <taxon>Eukaryota</taxon>
        <taxon>Metazoa</taxon>
        <taxon>Ecdysozoa</taxon>
        <taxon>Nematoda</taxon>
        <taxon>Chromadorea</taxon>
        <taxon>Rhabditida</taxon>
        <taxon>Tylenchina</taxon>
        <taxon>Panagrolaimomorpha</taxon>
        <taxon>Strongyloidoidea</taxon>
        <taxon>Steinernematidae</taxon>
        <taxon>Steinernema</taxon>
    </lineage>
</organism>
<feature type="compositionally biased region" description="Basic and acidic residues" evidence="1">
    <location>
        <begin position="125"/>
        <end position="138"/>
    </location>
</feature>
<name>A0A1I7YAG1_9BILA</name>
<evidence type="ECO:0000313" key="3">
    <source>
        <dbReference type="WBParaSite" id="L893_g14316.t1"/>
    </source>
</evidence>
<feature type="region of interest" description="Disordered" evidence="1">
    <location>
        <begin position="106"/>
        <end position="138"/>
    </location>
</feature>
<proteinExistence type="predicted"/>
<dbReference type="Proteomes" id="UP000095287">
    <property type="component" value="Unplaced"/>
</dbReference>
<sequence length="138" mass="16494">MDKSGEENKSTEENIIDELFAVKLRTNESLAAWEKRKFRGKRVFLVNHELRTHDLSNMFPAQKRKKRERHLPIMFTAATRYEQVTKPRQEASSRLDGRCPDIKMEVCEEDEEDGPHRMMTRRKKRELEKLPRPKDEPE</sequence>
<keyword evidence="2" id="KW-1185">Reference proteome</keyword>
<accession>A0A1I7YAG1</accession>